<keyword evidence="9" id="KW-1185">Reference proteome</keyword>
<feature type="transmembrane region" description="Helical" evidence="7">
    <location>
        <begin position="300"/>
        <end position="322"/>
    </location>
</feature>
<accession>A0A1C3VRX3</accession>
<evidence type="ECO:0000256" key="1">
    <source>
        <dbReference type="ARBA" id="ARBA00004127"/>
    </source>
</evidence>
<evidence type="ECO:0000256" key="2">
    <source>
        <dbReference type="ARBA" id="ARBA00005697"/>
    </source>
</evidence>
<proteinExistence type="inferred from homology"/>
<dbReference type="InterPro" id="IPR045018">
    <property type="entry name" value="Azg-like"/>
</dbReference>
<dbReference type="InterPro" id="IPR006043">
    <property type="entry name" value="NCS2"/>
</dbReference>
<reference evidence="9" key="1">
    <citation type="submission" date="2016-08" db="EMBL/GenBank/DDBJ databases">
        <authorList>
            <person name="Varghese N."/>
            <person name="Submissions Spin"/>
        </authorList>
    </citation>
    <scope>NUCLEOTIDE SEQUENCE [LARGE SCALE GENOMIC DNA]</scope>
    <source>
        <strain evidence="9">CCBAU 57015</strain>
    </source>
</reference>
<dbReference type="PANTHER" id="PTHR43337">
    <property type="entry name" value="XANTHINE/URACIL PERMEASE C887.17-RELATED"/>
    <property type="match status" value="1"/>
</dbReference>
<sequence>MTSNTNVGQPGDTSEPRWKTYFRMRERRTNTKTEIIAGMTSFLASAYLLVVIPSLLSAGGIDRAAATTATILVIIGATLFMALYANMPFVVGPGIGGSVLVGPTMAAVEHIPWQTGLAISFWSSVIFVLLTVLGVRQVIARMVPAQIKLGLGAAIGLFIALLGFKNAGLVDINAKSHALMLGSFNSGQAIIAVFGIFLAVFLRGRKVPGPILWAILGSTLLGIPLGVTKVPATLFGAPHGISEIGLQLDFFGALKVEYFPYLFAFFASEFFSTLGTTLAVGAKAGLVDAEGNMADLGKPFLVDSIAATISPLLGIPSATALVESATGAEAGGRTGFASLATAALFALTLLFTPIALMIPAAATAPALILVGMSMFSALKRVDLENFSDGLSALMMVLLTLVSNSFGTGIAGGLLFYVIVKVLSGEARQVSIGMYLLAIPLAYYFWTVAAH</sequence>
<keyword evidence="6 7" id="KW-0472">Membrane</keyword>
<evidence type="ECO:0000256" key="5">
    <source>
        <dbReference type="ARBA" id="ARBA00022989"/>
    </source>
</evidence>
<feature type="transmembrane region" description="Helical" evidence="7">
    <location>
        <begin position="431"/>
        <end position="448"/>
    </location>
</feature>
<keyword evidence="5 7" id="KW-1133">Transmembrane helix</keyword>
<dbReference type="GO" id="GO:0012505">
    <property type="term" value="C:endomembrane system"/>
    <property type="evidence" value="ECO:0007669"/>
    <property type="project" value="UniProtKB-SubCell"/>
</dbReference>
<feature type="transmembrane region" description="Helical" evidence="7">
    <location>
        <begin position="209"/>
        <end position="227"/>
    </location>
</feature>
<comment type="subcellular location">
    <subcellularLocation>
        <location evidence="1">Endomembrane system</location>
        <topology evidence="1">Multi-pass membrane protein</topology>
    </subcellularLocation>
</comment>
<feature type="transmembrane region" description="Helical" evidence="7">
    <location>
        <begin position="111"/>
        <end position="135"/>
    </location>
</feature>
<feature type="transmembrane region" description="Helical" evidence="7">
    <location>
        <begin position="390"/>
        <end position="419"/>
    </location>
</feature>
<dbReference type="OrthoDB" id="9808458at2"/>
<evidence type="ECO:0000256" key="6">
    <source>
        <dbReference type="ARBA" id="ARBA00023136"/>
    </source>
</evidence>
<keyword evidence="3" id="KW-0813">Transport</keyword>
<dbReference type="Pfam" id="PF00860">
    <property type="entry name" value="Xan_ur_permease"/>
    <property type="match status" value="1"/>
</dbReference>
<evidence type="ECO:0000256" key="3">
    <source>
        <dbReference type="ARBA" id="ARBA00022448"/>
    </source>
</evidence>
<dbReference type="EMBL" id="FMAC01000007">
    <property type="protein sequence ID" value="SCB30541.1"/>
    <property type="molecule type" value="Genomic_DNA"/>
</dbReference>
<feature type="transmembrane region" description="Helical" evidence="7">
    <location>
        <begin position="68"/>
        <end position="91"/>
    </location>
</feature>
<evidence type="ECO:0000256" key="7">
    <source>
        <dbReference type="SAM" id="Phobius"/>
    </source>
</evidence>
<feature type="transmembrane region" description="Helical" evidence="7">
    <location>
        <begin position="35"/>
        <end position="56"/>
    </location>
</feature>
<dbReference type="AlphaFoldDB" id="A0A1C3VRX3"/>
<feature type="transmembrane region" description="Helical" evidence="7">
    <location>
        <begin position="258"/>
        <end position="280"/>
    </location>
</feature>
<comment type="similarity">
    <text evidence="2">Belongs to the nucleobase:cation symporter-2 (NCS2) (TC 2.A.40) family. Azg-like subfamily.</text>
</comment>
<dbReference type="Proteomes" id="UP000186228">
    <property type="component" value="Unassembled WGS sequence"/>
</dbReference>
<name>A0A1C3VRX3_9HYPH</name>
<feature type="transmembrane region" description="Helical" evidence="7">
    <location>
        <begin position="358"/>
        <end position="378"/>
    </location>
</feature>
<dbReference type="STRING" id="52131.GA0061100_107322"/>
<gene>
    <name evidence="8" type="ORF">GA0061100_107322</name>
</gene>
<evidence type="ECO:0000256" key="4">
    <source>
        <dbReference type="ARBA" id="ARBA00022692"/>
    </source>
</evidence>
<keyword evidence="4 7" id="KW-0812">Transmembrane</keyword>
<dbReference type="PANTHER" id="PTHR43337:SF1">
    <property type="entry name" value="XANTHINE_URACIL PERMEASE C887.17-RELATED"/>
    <property type="match status" value="1"/>
</dbReference>
<dbReference type="GO" id="GO:0005345">
    <property type="term" value="F:purine nucleobase transmembrane transporter activity"/>
    <property type="evidence" value="ECO:0007669"/>
    <property type="project" value="TreeGrafter"/>
</dbReference>
<organism evidence="8 9">
    <name type="scientific">Rhizobium hainanense</name>
    <dbReference type="NCBI Taxonomy" id="52131"/>
    <lineage>
        <taxon>Bacteria</taxon>
        <taxon>Pseudomonadati</taxon>
        <taxon>Pseudomonadota</taxon>
        <taxon>Alphaproteobacteria</taxon>
        <taxon>Hyphomicrobiales</taxon>
        <taxon>Rhizobiaceae</taxon>
        <taxon>Rhizobium/Agrobacterium group</taxon>
        <taxon>Rhizobium</taxon>
    </lineage>
</organism>
<protein>
    <submittedName>
        <fullName evidence="8">Putative MFS transporter, AGZA family, xanthine/uracil permease</fullName>
    </submittedName>
</protein>
<dbReference type="RefSeq" id="WP_075855071.1">
    <property type="nucleotide sequence ID" value="NZ_FMAC01000007.1"/>
</dbReference>
<feature type="transmembrane region" description="Helical" evidence="7">
    <location>
        <begin position="334"/>
        <end position="351"/>
    </location>
</feature>
<evidence type="ECO:0000313" key="8">
    <source>
        <dbReference type="EMBL" id="SCB30541.1"/>
    </source>
</evidence>
<feature type="transmembrane region" description="Helical" evidence="7">
    <location>
        <begin position="184"/>
        <end position="202"/>
    </location>
</feature>
<feature type="transmembrane region" description="Helical" evidence="7">
    <location>
        <begin position="147"/>
        <end position="164"/>
    </location>
</feature>
<dbReference type="GO" id="GO:0005886">
    <property type="term" value="C:plasma membrane"/>
    <property type="evidence" value="ECO:0007669"/>
    <property type="project" value="TreeGrafter"/>
</dbReference>
<evidence type="ECO:0000313" key="9">
    <source>
        <dbReference type="Proteomes" id="UP000186228"/>
    </source>
</evidence>